<organism>
    <name type="scientific">Ixodes scapularis</name>
    <name type="common">Black-legged tick</name>
    <name type="synonym">Deer tick</name>
    <dbReference type="NCBI Taxonomy" id="6945"/>
    <lineage>
        <taxon>Eukaryota</taxon>
        <taxon>Metazoa</taxon>
        <taxon>Ecdysozoa</taxon>
        <taxon>Arthropoda</taxon>
        <taxon>Chelicerata</taxon>
        <taxon>Arachnida</taxon>
        <taxon>Acari</taxon>
        <taxon>Parasitiformes</taxon>
        <taxon>Ixodida</taxon>
        <taxon>Ixodoidea</taxon>
        <taxon>Ixodidae</taxon>
        <taxon>Ixodinae</taxon>
        <taxon>Ixodes</taxon>
    </lineage>
</organism>
<dbReference type="VEuPathDB" id="VectorBase:ISCP_003482"/>
<evidence type="ECO:0000313" key="4">
    <source>
        <dbReference type="Proteomes" id="UP000001555"/>
    </source>
</evidence>
<evidence type="ECO:0000313" key="2">
    <source>
        <dbReference type="EMBL" id="EEC05091.1"/>
    </source>
</evidence>
<protein>
    <submittedName>
        <fullName evidence="2 3">Uncharacterized protein</fullName>
    </submittedName>
</protein>
<dbReference type="AlphaFoldDB" id="B7PER9"/>
<dbReference type="EnsemblMetazoa" id="ISCW004063-RA">
    <property type="protein sequence ID" value="ISCW004063-PA"/>
    <property type="gene ID" value="ISCW004063"/>
</dbReference>
<evidence type="ECO:0000256" key="1">
    <source>
        <dbReference type="SAM" id="MobiDB-lite"/>
    </source>
</evidence>
<dbReference type="OrthoDB" id="447477at2759"/>
<evidence type="ECO:0000313" key="3">
    <source>
        <dbReference type="EnsemblMetazoa" id="ISCW004063-PA"/>
    </source>
</evidence>
<reference evidence="2 4" key="1">
    <citation type="submission" date="2008-03" db="EMBL/GenBank/DDBJ databases">
        <title>Annotation of Ixodes scapularis.</title>
        <authorList>
            <consortium name="Ixodes scapularis Genome Project Consortium"/>
            <person name="Caler E."/>
            <person name="Hannick L.I."/>
            <person name="Bidwell S."/>
            <person name="Joardar V."/>
            <person name="Thiagarajan M."/>
            <person name="Amedeo P."/>
            <person name="Galinsky K.J."/>
            <person name="Schobel S."/>
            <person name="Inman J."/>
            <person name="Hostetler J."/>
            <person name="Miller J."/>
            <person name="Hammond M."/>
            <person name="Megy K."/>
            <person name="Lawson D."/>
            <person name="Kodira C."/>
            <person name="Sutton G."/>
            <person name="Meyer J."/>
            <person name="Hill C.A."/>
            <person name="Birren B."/>
            <person name="Nene V."/>
            <person name="Collins F."/>
            <person name="Alarcon-Chaidez F."/>
            <person name="Wikel S."/>
            <person name="Strausberg R."/>
        </authorList>
    </citation>
    <scope>NUCLEOTIDE SEQUENCE [LARGE SCALE GENOMIC DNA]</scope>
    <source>
        <strain evidence="4">Wikel</strain>
        <strain evidence="2">Wikel colony</strain>
    </source>
</reference>
<sequence length="64" mass="7351">MIYDRYKVFLDLFNVSTFLIPRSCIPKLTSDMSKKLSNRDDEDAVPEDGEAPQIPDPEFPGKFL</sequence>
<accession>B7PER9</accession>
<dbReference type="HOGENOM" id="CLU_2870076_0_0_1"/>
<feature type="compositionally biased region" description="Acidic residues" evidence="1">
    <location>
        <begin position="40"/>
        <end position="50"/>
    </location>
</feature>
<reference evidence="3" key="2">
    <citation type="submission" date="2020-05" db="UniProtKB">
        <authorList>
            <consortium name="EnsemblMetazoa"/>
        </authorList>
    </citation>
    <scope>IDENTIFICATION</scope>
    <source>
        <strain evidence="3">wikel</strain>
    </source>
</reference>
<dbReference type="VEuPathDB" id="VectorBase:ISCI004063"/>
<dbReference type="Gene3D" id="1.20.58.480">
    <property type="match status" value="1"/>
</dbReference>
<dbReference type="PaxDb" id="6945-B7PER9"/>
<dbReference type="STRING" id="6945.B7PER9"/>
<dbReference type="InParanoid" id="B7PER9"/>
<dbReference type="EMBL" id="ABJB010645456">
    <property type="status" value="NOT_ANNOTATED_CDS"/>
    <property type="molecule type" value="Genomic_DNA"/>
</dbReference>
<name>B7PER9_IXOSC</name>
<evidence type="ECO:0007829" key="5">
    <source>
        <dbReference type="PeptideAtlas" id="B7PER9"/>
    </source>
</evidence>
<dbReference type="VEuPathDB" id="VectorBase:ISCW004063"/>
<proteinExistence type="evidence at protein level"/>
<gene>
    <name evidence="2" type="ORF">IscW_ISCW004063</name>
</gene>
<keyword evidence="5" id="KW-1267">Proteomics identification</keyword>
<feature type="region of interest" description="Disordered" evidence="1">
    <location>
        <begin position="31"/>
        <end position="64"/>
    </location>
</feature>
<keyword evidence="4" id="KW-1185">Reference proteome</keyword>
<dbReference type="EMBL" id="DS697768">
    <property type="protein sequence ID" value="EEC05091.1"/>
    <property type="molecule type" value="Genomic_DNA"/>
</dbReference>
<dbReference type="Proteomes" id="UP000001555">
    <property type="component" value="Unassembled WGS sequence"/>
</dbReference>